<feature type="non-terminal residue" evidence="1">
    <location>
        <position position="78"/>
    </location>
</feature>
<proteinExistence type="predicted"/>
<name>S4PDY6_9NEOP</name>
<evidence type="ECO:0000313" key="1">
    <source>
        <dbReference type="EMBL" id="JAA85255.1"/>
    </source>
</evidence>
<dbReference type="AlphaFoldDB" id="S4PDY6"/>
<reference evidence="1" key="2">
    <citation type="submission" date="2013-05" db="EMBL/GenBank/DDBJ databases">
        <authorList>
            <person name="Carter J.-M."/>
            <person name="Baker S.C."/>
            <person name="Pink R."/>
            <person name="Carter D.R.F."/>
            <person name="Collins A."/>
            <person name="Tomlin J."/>
            <person name="Gibbs M."/>
            <person name="Breuker C.J."/>
        </authorList>
    </citation>
    <scope>NUCLEOTIDE SEQUENCE</scope>
    <source>
        <tissue evidence="1">Ovary</tissue>
    </source>
</reference>
<accession>S4PDY6</accession>
<dbReference type="EMBL" id="GAIX01007305">
    <property type="protein sequence ID" value="JAA85255.1"/>
    <property type="molecule type" value="Transcribed_RNA"/>
</dbReference>
<sequence length="78" mass="9226">MCQLACAYYFSIQTTTRYLTHSFKHNALTCTDVFKLARVVPIQGQLLYIFYFNFIVRNCVVQLYAPIWYDTQIFIAIL</sequence>
<protein>
    <submittedName>
        <fullName evidence="1">Uncharacterized protein</fullName>
    </submittedName>
</protein>
<organism evidence="1">
    <name type="scientific">Pararge aegeria</name>
    <name type="common">speckled wood butterfly</name>
    <dbReference type="NCBI Taxonomy" id="116150"/>
    <lineage>
        <taxon>Eukaryota</taxon>
        <taxon>Metazoa</taxon>
        <taxon>Ecdysozoa</taxon>
        <taxon>Arthropoda</taxon>
        <taxon>Hexapoda</taxon>
        <taxon>Insecta</taxon>
        <taxon>Pterygota</taxon>
        <taxon>Neoptera</taxon>
        <taxon>Endopterygota</taxon>
        <taxon>Lepidoptera</taxon>
        <taxon>Glossata</taxon>
        <taxon>Ditrysia</taxon>
        <taxon>Papilionoidea</taxon>
        <taxon>Nymphalidae</taxon>
        <taxon>Satyrinae</taxon>
        <taxon>Satyrini</taxon>
        <taxon>Parargina</taxon>
        <taxon>Pararge</taxon>
    </lineage>
</organism>
<reference evidence="1" key="1">
    <citation type="journal article" date="2013" name="BMC Genomics">
        <title>Unscrambling butterfly oogenesis.</title>
        <authorList>
            <person name="Carter J.M."/>
            <person name="Baker S.C."/>
            <person name="Pink R."/>
            <person name="Carter D.R."/>
            <person name="Collins A."/>
            <person name="Tomlin J."/>
            <person name="Gibbs M."/>
            <person name="Breuker C.J."/>
        </authorList>
    </citation>
    <scope>NUCLEOTIDE SEQUENCE</scope>
    <source>
        <tissue evidence="1">Ovary</tissue>
    </source>
</reference>